<dbReference type="AlphaFoldDB" id="A0A8J5EVC5"/>
<dbReference type="Gene3D" id="2.40.50.140">
    <property type="entry name" value="Nucleic acid-binding proteins"/>
    <property type="match status" value="1"/>
</dbReference>
<dbReference type="Proteomes" id="UP000734854">
    <property type="component" value="Unassembled WGS sequence"/>
</dbReference>
<protein>
    <submittedName>
        <fullName evidence="1">Uncharacterized protein</fullName>
    </submittedName>
</protein>
<reference evidence="1 2" key="1">
    <citation type="submission" date="2020-08" db="EMBL/GenBank/DDBJ databases">
        <title>Plant Genome Project.</title>
        <authorList>
            <person name="Zhang R.-G."/>
        </authorList>
    </citation>
    <scope>NUCLEOTIDE SEQUENCE [LARGE SCALE GENOMIC DNA]</scope>
    <source>
        <tissue evidence="1">Rhizome</tissue>
    </source>
</reference>
<keyword evidence="2" id="KW-1185">Reference proteome</keyword>
<sequence length="141" mass="15491">MMAASKSKAGEGARFKWEARQKLVADDSEDAEVELVDAGKAVRVRGRIGLSPHGRLQLIGCFVMVEEDSNIETLVHILREAANVELGKLVRVRGTITLGAGDGLQLTVRDVLVERNPNMEILHWMDCIRLARNCSDSAARP</sequence>
<proteinExistence type="predicted"/>
<name>A0A8J5EVC5_ZINOF</name>
<organism evidence="1 2">
    <name type="scientific">Zingiber officinale</name>
    <name type="common">Ginger</name>
    <name type="synonym">Amomum zingiber</name>
    <dbReference type="NCBI Taxonomy" id="94328"/>
    <lineage>
        <taxon>Eukaryota</taxon>
        <taxon>Viridiplantae</taxon>
        <taxon>Streptophyta</taxon>
        <taxon>Embryophyta</taxon>
        <taxon>Tracheophyta</taxon>
        <taxon>Spermatophyta</taxon>
        <taxon>Magnoliopsida</taxon>
        <taxon>Liliopsida</taxon>
        <taxon>Zingiberales</taxon>
        <taxon>Zingiberaceae</taxon>
        <taxon>Zingiber</taxon>
    </lineage>
</organism>
<comment type="caution">
    <text evidence="1">The sequence shown here is derived from an EMBL/GenBank/DDBJ whole genome shotgun (WGS) entry which is preliminary data.</text>
</comment>
<dbReference type="InterPro" id="IPR012340">
    <property type="entry name" value="NA-bd_OB-fold"/>
</dbReference>
<dbReference type="EMBL" id="JACMSC010000019">
    <property type="protein sequence ID" value="KAG6472996.1"/>
    <property type="molecule type" value="Genomic_DNA"/>
</dbReference>
<gene>
    <name evidence="1" type="ORF">ZIOFF_066903</name>
</gene>
<evidence type="ECO:0000313" key="1">
    <source>
        <dbReference type="EMBL" id="KAG6472996.1"/>
    </source>
</evidence>
<evidence type="ECO:0000313" key="2">
    <source>
        <dbReference type="Proteomes" id="UP000734854"/>
    </source>
</evidence>
<accession>A0A8J5EVC5</accession>